<accession>A0A6I5ND47</accession>
<name>A0A6I5ND47_9BIFI</name>
<feature type="transmembrane region" description="Helical" evidence="2">
    <location>
        <begin position="110"/>
        <end position="135"/>
    </location>
</feature>
<evidence type="ECO:0000256" key="1">
    <source>
        <dbReference type="SAM" id="MobiDB-lite"/>
    </source>
</evidence>
<feature type="transmembrane region" description="Helical" evidence="2">
    <location>
        <begin position="59"/>
        <end position="75"/>
    </location>
</feature>
<sequence length="247" mass="27073">MARKNRAENRDNPAKGSVADTVIPAKVPAGFAISTAVFAVLLVALIVSCFDDSQTCSDVFVELSVLVLFIAGFFTSTRKLQLAYLLFANIYNIVFLAIFGKVFYDNFNQGIGILFLIQIIFLCVNLVPIVIHHLAHRDFFFMYQRQLIYPTLFFTFVLLSRLPGGETLIEQVSHEIFSLIIFTQSFDLLDSIHKIGKAYHLAAYQDGNDSSVPAIPAAEAPAVAAATATDATGDDDDDPDKPAALEA</sequence>
<comment type="caution">
    <text evidence="3">The sequence shown here is derived from an EMBL/GenBank/DDBJ whole genome shotgun (WGS) entry which is preliminary data.</text>
</comment>
<keyword evidence="2" id="KW-0472">Membrane</keyword>
<keyword evidence="2" id="KW-0812">Transmembrane</keyword>
<keyword evidence="2" id="KW-1133">Transmembrane helix</keyword>
<organism evidence="3 4">
    <name type="scientific">Bifidobacterium choloepi</name>
    <dbReference type="NCBI Taxonomy" id="2614131"/>
    <lineage>
        <taxon>Bacteria</taxon>
        <taxon>Bacillati</taxon>
        <taxon>Actinomycetota</taxon>
        <taxon>Actinomycetes</taxon>
        <taxon>Bifidobacteriales</taxon>
        <taxon>Bifidobacteriaceae</taxon>
        <taxon>Bifidobacterium</taxon>
    </lineage>
</organism>
<dbReference type="Proteomes" id="UP000469292">
    <property type="component" value="Unassembled WGS sequence"/>
</dbReference>
<feature type="transmembrane region" description="Helical" evidence="2">
    <location>
        <begin position="82"/>
        <end position="104"/>
    </location>
</feature>
<reference evidence="3 4" key="1">
    <citation type="submission" date="2019-09" db="EMBL/GenBank/DDBJ databases">
        <title>Phylogenetic characterization of a novel taxon of the genus Bifidobacterium: Bifidobacterium choloepi sp. nov.</title>
        <authorList>
            <person name="Modesto M."/>
            <person name="Satti M."/>
        </authorList>
    </citation>
    <scope>NUCLEOTIDE SEQUENCE [LARGE SCALE GENOMIC DNA]</scope>
    <source>
        <strain evidence="3 4">BRDM6</strain>
    </source>
</reference>
<dbReference type="EMBL" id="VYSG01000003">
    <property type="protein sequence ID" value="NEG70470.1"/>
    <property type="molecule type" value="Genomic_DNA"/>
</dbReference>
<evidence type="ECO:0000313" key="4">
    <source>
        <dbReference type="Proteomes" id="UP000469292"/>
    </source>
</evidence>
<proteinExistence type="predicted"/>
<gene>
    <name evidence="3" type="ORF">F6S87_07665</name>
</gene>
<evidence type="ECO:0000256" key="2">
    <source>
        <dbReference type="SAM" id="Phobius"/>
    </source>
</evidence>
<feature type="transmembrane region" description="Helical" evidence="2">
    <location>
        <begin position="27"/>
        <end position="47"/>
    </location>
</feature>
<evidence type="ECO:0000313" key="3">
    <source>
        <dbReference type="EMBL" id="NEG70470.1"/>
    </source>
</evidence>
<dbReference type="AlphaFoldDB" id="A0A6I5ND47"/>
<keyword evidence="4" id="KW-1185">Reference proteome</keyword>
<feature type="region of interest" description="Disordered" evidence="1">
    <location>
        <begin position="223"/>
        <end position="247"/>
    </location>
</feature>
<dbReference type="RefSeq" id="WP_163228051.1">
    <property type="nucleotide sequence ID" value="NZ_VYSG01000003.1"/>
</dbReference>
<protein>
    <submittedName>
        <fullName evidence="3">Uncharacterized protein</fullName>
    </submittedName>
</protein>